<evidence type="ECO:0000313" key="1">
    <source>
        <dbReference type="EMBL" id="QEG20934.1"/>
    </source>
</evidence>
<accession>A0A5B9P3Z1</accession>
<evidence type="ECO:0000313" key="2">
    <source>
        <dbReference type="Proteomes" id="UP000322214"/>
    </source>
</evidence>
<reference evidence="1 2" key="1">
    <citation type="submission" date="2019-08" db="EMBL/GenBank/DDBJ databases">
        <title>Deep-cultivation of Planctomycetes and their phenomic and genomic characterization uncovers novel biology.</title>
        <authorList>
            <person name="Wiegand S."/>
            <person name="Jogler M."/>
            <person name="Boedeker C."/>
            <person name="Pinto D."/>
            <person name="Vollmers J."/>
            <person name="Rivas-Marin E."/>
            <person name="Kohn T."/>
            <person name="Peeters S.H."/>
            <person name="Heuer A."/>
            <person name="Rast P."/>
            <person name="Oberbeckmann S."/>
            <person name="Bunk B."/>
            <person name="Jeske O."/>
            <person name="Meyerdierks A."/>
            <person name="Storesund J.E."/>
            <person name="Kallscheuer N."/>
            <person name="Luecker S."/>
            <person name="Lage O.M."/>
            <person name="Pohl T."/>
            <person name="Merkel B.J."/>
            <person name="Hornburger P."/>
            <person name="Mueller R.-W."/>
            <person name="Bruemmer F."/>
            <person name="Labrenz M."/>
            <person name="Spormann A.M."/>
            <person name="Op den Camp H."/>
            <person name="Overmann J."/>
            <person name="Amann R."/>
            <person name="Jetten M.S.M."/>
            <person name="Mascher T."/>
            <person name="Medema M.H."/>
            <person name="Devos D.P."/>
            <person name="Kaster A.-K."/>
            <person name="Ovreas L."/>
            <person name="Rohde M."/>
            <person name="Galperin M.Y."/>
            <person name="Jogler C."/>
        </authorList>
    </citation>
    <scope>NUCLEOTIDE SEQUENCE [LARGE SCALE GENOMIC DNA]</scope>
    <source>
        <strain evidence="1 2">FC18</strain>
    </source>
</reference>
<keyword evidence="2" id="KW-1185">Reference proteome</keyword>
<dbReference type="KEGG" id="mff:MFFC18_07850"/>
<dbReference type="AlphaFoldDB" id="A0A5B9P3Z1"/>
<name>A0A5B9P3Z1_9BACT</name>
<organism evidence="1 2">
    <name type="scientific">Mariniblastus fucicola</name>
    <dbReference type="NCBI Taxonomy" id="980251"/>
    <lineage>
        <taxon>Bacteria</taxon>
        <taxon>Pseudomonadati</taxon>
        <taxon>Planctomycetota</taxon>
        <taxon>Planctomycetia</taxon>
        <taxon>Pirellulales</taxon>
        <taxon>Pirellulaceae</taxon>
        <taxon>Mariniblastus</taxon>
    </lineage>
</organism>
<gene>
    <name evidence="1" type="ORF">MFFC18_07850</name>
</gene>
<protein>
    <submittedName>
        <fullName evidence="1">Uncharacterized protein</fullName>
    </submittedName>
</protein>
<proteinExistence type="predicted"/>
<sequence>MPPVPARGKAGFRNGLWKISVCLGGFGRNGLLNIERNIISRGIGFSQFQIFIALSEYLFETTFRSIYVIA</sequence>
<dbReference type="EMBL" id="CP042912">
    <property type="protein sequence ID" value="QEG20934.1"/>
    <property type="molecule type" value="Genomic_DNA"/>
</dbReference>
<dbReference type="Proteomes" id="UP000322214">
    <property type="component" value="Chromosome"/>
</dbReference>